<reference evidence="2 3" key="1">
    <citation type="journal article" date="2018" name="Nat. Ecol. Evol.">
        <title>Genomic signatures of mitonuclear coevolution across populations of Tigriopus californicus.</title>
        <authorList>
            <person name="Barreto F.S."/>
            <person name="Watson E.T."/>
            <person name="Lima T.G."/>
            <person name="Willett C.S."/>
            <person name="Edmands S."/>
            <person name="Li W."/>
            <person name="Burton R.S."/>
        </authorList>
    </citation>
    <scope>NUCLEOTIDE SEQUENCE [LARGE SCALE GENOMIC DNA]</scope>
    <source>
        <strain evidence="2 3">San Diego</strain>
    </source>
</reference>
<feature type="signal peptide" evidence="1">
    <location>
        <begin position="1"/>
        <end position="17"/>
    </location>
</feature>
<dbReference type="EMBL" id="VCGU01000003">
    <property type="protein sequence ID" value="TRY77766.1"/>
    <property type="molecule type" value="Genomic_DNA"/>
</dbReference>
<protein>
    <recommendedName>
        <fullName evidence="4">Fe2OG dioxygenase domain-containing protein</fullName>
    </recommendedName>
</protein>
<feature type="chain" id="PRO_5021885354" description="Fe2OG dioxygenase domain-containing protein" evidence="1">
    <location>
        <begin position="18"/>
        <end position="369"/>
    </location>
</feature>
<evidence type="ECO:0008006" key="4">
    <source>
        <dbReference type="Google" id="ProtNLM"/>
    </source>
</evidence>
<accession>A0A553PJA6</accession>
<sequence length="369" mass="40991">MKFMFFLGLLAFGHVSANQVPVFQFETLLYNMEHDRSEFVQEAVKNVGAFIISGLPNSEEYTLALEHLQTDARNCLDTSKNVVKANYGTVERITSALFSEDETTAHPECLNTQAIESGFNEVGILVKNLIGMINEELPFYYEDRDTRTLARTYLSNAPYLDHVHLYKQIEDPSQEFGTLPLHQDNGLFLLVTPSKIQPLMIKDNQGNMLTANEGDVIVVFGRAMDEWLFQNELTQRFQAAPHGVPAMVKGEDRVVYARMYVAPTKAVPDFAPNTKTFGAIFYDNGPAAQHVSDLCSSGGEFIQATRDMCPEGTEYCWMACLPISEGCPLENQQCNNSGGESCCLEGQTTADGCLDMDTSCTWACATKDV</sequence>
<gene>
    <name evidence="2" type="ORF">TCAL_08509</name>
</gene>
<evidence type="ECO:0000313" key="3">
    <source>
        <dbReference type="Proteomes" id="UP000318571"/>
    </source>
</evidence>
<organism evidence="2 3">
    <name type="scientific">Tigriopus californicus</name>
    <name type="common">Marine copepod</name>
    <dbReference type="NCBI Taxonomy" id="6832"/>
    <lineage>
        <taxon>Eukaryota</taxon>
        <taxon>Metazoa</taxon>
        <taxon>Ecdysozoa</taxon>
        <taxon>Arthropoda</taxon>
        <taxon>Crustacea</taxon>
        <taxon>Multicrustacea</taxon>
        <taxon>Hexanauplia</taxon>
        <taxon>Copepoda</taxon>
        <taxon>Harpacticoida</taxon>
        <taxon>Harpacticidae</taxon>
        <taxon>Tigriopus</taxon>
    </lineage>
</organism>
<dbReference type="AlphaFoldDB" id="A0A553PJA6"/>
<evidence type="ECO:0000313" key="2">
    <source>
        <dbReference type="EMBL" id="TRY77766.1"/>
    </source>
</evidence>
<comment type="caution">
    <text evidence="2">The sequence shown here is derived from an EMBL/GenBank/DDBJ whole genome shotgun (WGS) entry which is preliminary data.</text>
</comment>
<name>A0A553PJA6_TIGCA</name>
<proteinExistence type="predicted"/>
<keyword evidence="3" id="KW-1185">Reference proteome</keyword>
<dbReference type="Proteomes" id="UP000318571">
    <property type="component" value="Chromosome 11"/>
</dbReference>
<evidence type="ECO:0000256" key="1">
    <source>
        <dbReference type="SAM" id="SignalP"/>
    </source>
</evidence>
<keyword evidence="1" id="KW-0732">Signal</keyword>